<gene>
    <name evidence="2" type="ORF">G2W53_018387</name>
</gene>
<proteinExistence type="predicted"/>
<sequence length="33" mass="3567">MTQPMENSKSSSSCRVNRKSNQKPPPESGTASD</sequence>
<evidence type="ECO:0000313" key="3">
    <source>
        <dbReference type="Proteomes" id="UP000634136"/>
    </source>
</evidence>
<keyword evidence="3" id="KW-1185">Reference proteome</keyword>
<comment type="caution">
    <text evidence="2">The sequence shown here is derived from an EMBL/GenBank/DDBJ whole genome shotgun (WGS) entry which is preliminary data.</text>
</comment>
<evidence type="ECO:0000313" key="2">
    <source>
        <dbReference type="EMBL" id="KAF7827223.1"/>
    </source>
</evidence>
<dbReference type="Proteomes" id="UP000634136">
    <property type="component" value="Unassembled WGS sequence"/>
</dbReference>
<name>A0A834WNA7_9FABA</name>
<accession>A0A834WNA7</accession>
<protein>
    <submittedName>
        <fullName evidence="2">Uncharacterized protein</fullName>
    </submittedName>
</protein>
<dbReference type="EMBL" id="JAAIUW010000006">
    <property type="protein sequence ID" value="KAF7827223.1"/>
    <property type="molecule type" value="Genomic_DNA"/>
</dbReference>
<organism evidence="2 3">
    <name type="scientific">Senna tora</name>
    <dbReference type="NCBI Taxonomy" id="362788"/>
    <lineage>
        <taxon>Eukaryota</taxon>
        <taxon>Viridiplantae</taxon>
        <taxon>Streptophyta</taxon>
        <taxon>Embryophyta</taxon>
        <taxon>Tracheophyta</taxon>
        <taxon>Spermatophyta</taxon>
        <taxon>Magnoliopsida</taxon>
        <taxon>eudicotyledons</taxon>
        <taxon>Gunneridae</taxon>
        <taxon>Pentapetalae</taxon>
        <taxon>rosids</taxon>
        <taxon>fabids</taxon>
        <taxon>Fabales</taxon>
        <taxon>Fabaceae</taxon>
        <taxon>Caesalpinioideae</taxon>
        <taxon>Cassia clade</taxon>
        <taxon>Senna</taxon>
    </lineage>
</organism>
<reference evidence="2" key="1">
    <citation type="submission" date="2020-09" db="EMBL/GenBank/DDBJ databases">
        <title>Genome-Enabled Discovery of Anthraquinone Biosynthesis in Senna tora.</title>
        <authorList>
            <person name="Kang S.-H."/>
            <person name="Pandey R.P."/>
            <person name="Lee C.-M."/>
            <person name="Sim J.-S."/>
            <person name="Jeong J.-T."/>
            <person name="Choi B.-S."/>
            <person name="Jung M."/>
            <person name="Ginzburg D."/>
            <person name="Zhao K."/>
            <person name="Won S.Y."/>
            <person name="Oh T.-J."/>
            <person name="Yu Y."/>
            <person name="Kim N.-H."/>
            <person name="Lee O.R."/>
            <person name="Lee T.-H."/>
            <person name="Bashyal P."/>
            <person name="Kim T.-S."/>
            <person name="Lee W.-H."/>
            <person name="Kawkins C."/>
            <person name="Kim C.-K."/>
            <person name="Kim J.S."/>
            <person name="Ahn B.O."/>
            <person name="Rhee S.Y."/>
            <person name="Sohng J.K."/>
        </authorList>
    </citation>
    <scope>NUCLEOTIDE SEQUENCE</scope>
    <source>
        <tissue evidence="2">Leaf</tissue>
    </source>
</reference>
<dbReference type="AlphaFoldDB" id="A0A834WNA7"/>
<evidence type="ECO:0000256" key="1">
    <source>
        <dbReference type="SAM" id="MobiDB-lite"/>
    </source>
</evidence>
<feature type="compositionally biased region" description="Polar residues" evidence="1">
    <location>
        <begin position="1"/>
        <end position="15"/>
    </location>
</feature>
<feature type="region of interest" description="Disordered" evidence="1">
    <location>
        <begin position="1"/>
        <end position="33"/>
    </location>
</feature>